<name>A0A1X7TKN8_AMPQE</name>
<accession>A0A1X7TKN8</accession>
<dbReference type="OrthoDB" id="10050996at2759"/>
<dbReference type="PANTHER" id="PTHR31424:SF3">
    <property type="entry name" value="RING-TYPE DOMAIN-CONTAINING PROTEIN"/>
    <property type="match status" value="1"/>
</dbReference>
<protein>
    <submittedName>
        <fullName evidence="1">Uncharacterized protein</fullName>
    </submittedName>
</protein>
<reference evidence="1" key="1">
    <citation type="submission" date="2017-05" db="UniProtKB">
        <authorList>
            <consortium name="EnsemblMetazoa"/>
        </authorList>
    </citation>
    <scope>IDENTIFICATION</scope>
</reference>
<dbReference type="AlphaFoldDB" id="A0A1X7TKN8"/>
<dbReference type="InParanoid" id="A0A1X7TKN8"/>
<evidence type="ECO:0000313" key="1">
    <source>
        <dbReference type="EnsemblMetazoa" id="Aqu2.1.15385_001"/>
    </source>
</evidence>
<dbReference type="PANTHER" id="PTHR31424">
    <property type="entry name" value="PROTEIN CBG23806"/>
    <property type="match status" value="1"/>
</dbReference>
<sequence length="488" mass="55389">LIDVQYKDVDTCCQCDSAANRPIDLLPCKSIICYPCSLELAKSQAFSCLGCLSNHYSNEDTFTRMSELTGKLFFDLRVKHYEIRIFMSGDYEFFCNIYGISGASRRHCCLWCNITSYCLKQSRDIRQTTNTVTARSLITLKDSYKAFMANRCNLKRAKFYDNVIGKPFFDVPLTMGVGRVGKKVRQGENVLPNHLAQASALAQRSAHRVRSGIAPICPTLPTPMPLTQICPPGLHITLGIFQRLFDLFKEECHLLDCEVRSTVKSLEEQQSILMMSHPTQDRNVQQVTQFIHNQSTVMNTNDNTIAQQNRLISKGFEREGLFVTALDKALKSFHVERQAYHGGSFIGNHIHRALKPDNITVMCQSVIETAATSVPAIQTKAQEICDKFTDLFSLFANCQNIYNSSSLLTESTIEELEVAIDSFLKYYQEQFPSASVLPKMHMLEDHIIPWVKKWRVSCGLMGEQGAESLYAIFNYTERSFNNMTNRVE</sequence>
<proteinExistence type="predicted"/>
<dbReference type="eggNOG" id="ENOG502QRBM">
    <property type="taxonomic scope" value="Eukaryota"/>
</dbReference>
<organism evidence="1">
    <name type="scientific">Amphimedon queenslandica</name>
    <name type="common">Sponge</name>
    <dbReference type="NCBI Taxonomy" id="400682"/>
    <lineage>
        <taxon>Eukaryota</taxon>
        <taxon>Metazoa</taxon>
        <taxon>Porifera</taxon>
        <taxon>Demospongiae</taxon>
        <taxon>Heteroscleromorpha</taxon>
        <taxon>Haplosclerida</taxon>
        <taxon>Niphatidae</taxon>
        <taxon>Amphimedon</taxon>
    </lineage>
</organism>
<dbReference type="EnsemblMetazoa" id="Aqu2.1.15385_001">
    <property type="protein sequence ID" value="Aqu2.1.15385_001"/>
    <property type="gene ID" value="Aqu2.1.15385"/>
</dbReference>